<dbReference type="STRING" id="490189.SAMN02927903_02673"/>
<protein>
    <recommendedName>
        <fullName evidence="4">DUF2157 domain-containing protein</fullName>
    </recommendedName>
</protein>
<evidence type="ECO:0000313" key="2">
    <source>
        <dbReference type="EMBL" id="SCY86410.1"/>
    </source>
</evidence>
<dbReference type="Proteomes" id="UP000199354">
    <property type="component" value="Unassembled WGS sequence"/>
</dbReference>
<name>A0A1G5JES2_9FLAO</name>
<feature type="transmembrane region" description="Helical" evidence="1">
    <location>
        <begin position="280"/>
        <end position="300"/>
    </location>
</feature>
<proteinExistence type="predicted"/>
<sequence length="386" mass="41874">MIAYDKTLLANTFFLEGAQTLCDGGFITSEQLAAAHSKTPTLKTHNNLLVRIGFFVLGTLLYSSVVGAASLFVFAILSERYEWALWLYAVVGLAGSEFFARQNFFAHGLDDAFILGFVTLVATAVGMNTESATAAFVALAITGVFASIRYVHTLSTVLGMVGVAGFFACLAFDLELFSKLYVPFVGLLLGIALYASYYVVRAKDGMLFYKNVLCSVQVFALVLAYVSVNYFVVRELSVDLLGLAVLPGQDIPFAWVFYVLTFGLPIGYLWYGVKTKNKPLLWLGCLALVASVLTIRHYYGMLRPDAALILAGVLLFALAYGLIRKLRHKESGITYEPDRHSNKNTMLYAQAVIVNAQINVQPVANDTGGMPFGGGGFSGGGSSETY</sequence>
<gene>
    <name evidence="2" type="ORF">SAMN02927903_02673</name>
</gene>
<organism evidence="2 3">
    <name type="scientific">Flavobacterium caeni</name>
    <dbReference type="NCBI Taxonomy" id="490189"/>
    <lineage>
        <taxon>Bacteria</taxon>
        <taxon>Pseudomonadati</taxon>
        <taxon>Bacteroidota</taxon>
        <taxon>Flavobacteriia</taxon>
        <taxon>Flavobacteriales</taxon>
        <taxon>Flavobacteriaceae</taxon>
        <taxon>Flavobacterium</taxon>
    </lineage>
</organism>
<feature type="transmembrane region" description="Helical" evidence="1">
    <location>
        <begin position="253"/>
        <end position="273"/>
    </location>
</feature>
<evidence type="ECO:0000256" key="1">
    <source>
        <dbReference type="SAM" id="Phobius"/>
    </source>
</evidence>
<feature type="transmembrane region" description="Helical" evidence="1">
    <location>
        <begin position="212"/>
        <end position="233"/>
    </location>
</feature>
<keyword evidence="1" id="KW-0812">Transmembrane</keyword>
<dbReference type="RefSeq" id="WP_091144963.1">
    <property type="nucleotide sequence ID" value="NZ_FMVF01000013.1"/>
</dbReference>
<keyword evidence="3" id="KW-1185">Reference proteome</keyword>
<keyword evidence="1" id="KW-0472">Membrane</keyword>
<evidence type="ECO:0008006" key="4">
    <source>
        <dbReference type="Google" id="ProtNLM"/>
    </source>
</evidence>
<feature type="transmembrane region" description="Helical" evidence="1">
    <location>
        <begin position="83"/>
        <end position="100"/>
    </location>
</feature>
<reference evidence="2 3" key="1">
    <citation type="submission" date="2016-10" db="EMBL/GenBank/DDBJ databases">
        <authorList>
            <person name="de Groot N.N."/>
        </authorList>
    </citation>
    <scope>NUCLEOTIDE SEQUENCE [LARGE SCALE GENOMIC DNA]</scope>
    <source>
        <strain evidence="2 3">CGMCC 1.7031</strain>
    </source>
</reference>
<feature type="transmembrane region" description="Helical" evidence="1">
    <location>
        <begin position="306"/>
        <end position="323"/>
    </location>
</feature>
<keyword evidence="1" id="KW-1133">Transmembrane helix</keyword>
<accession>A0A1G5JES2</accession>
<dbReference type="AlphaFoldDB" id="A0A1G5JES2"/>
<dbReference type="OrthoDB" id="660047at2"/>
<feature type="transmembrane region" description="Helical" evidence="1">
    <location>
        <begin position="180"/>
        <end position="200"/>
    </location>
</feature>
<evidence type="ECO:0000313" key="3">
    <source>
        <dbReference type="Proteomes" id="UP000199354"/>
    </source>
</evidence>
<feature type="transmembrane region" description="Helical" evidence="1">
    <location>
        <begin position="48"/>
        <end position="77"/>
    </location>
</feature>
<feature type="transmembrane region" description="Helical" evidence="1">
    <location>
        <begin position="112"/>
        <end position="128"/>
    </location>
</feature>
<dbReference type="EMBL" id="FMVF01000013">
    <property type="protein sequence ID" value="SCY86410.1"/>
    <property type="molecule type" value="Genomic_DNA"/>
</dbReference>
<feature type="transmembrane region" description="Helical" evidence="1">
    <location>
        <begin position="156"/>
        <end position="174"/>
    </location>
</feature>